<evidence type="ECO:0000313" key="1">
    <source>
        <dbReference type="EMBL" id="GAT52104.1"/>
    </source>
</evidence>
<reference evidence="1" key="1">
    <citation type="submission" date="2014-09" db="EMBL/GenBank/DDBJ databases">
        <title>Genome sequence of the luminous mushroom Mycena chlorophos for searching fungal bioluminescence genes.</title>
        <authorList>
            <person name="Tanaka Y."/>
            <person name="Kasuga D."/>
            <person name="Oba Y."/>
            <person name="Hase S."/>
            <person name="Sato K."/>
            <person name="Oba Y."/>
            <person name="Sakakibara Y."/>
        </authorList>
    </citation>
    <scope>NUCLEOTIDE SEQUENCE</scope>
</reference>
<protein>
    <submittedName>
        <fullName evidence="1">Uncharacterized protein</fullName>
    </submittedName>
</protein>
<evidence type="ECO:0000313" key="2">
    <source>
        <dbReference type="Proteomes" id="UP000815677"/>
    </source>
</evidence>
<dbReference type="Proteomes" id="UP000815677">
    <property type="component" value="Unassembled WGS sequence"/>
</dbReference>
<gene>
    <name evidence="1" type="ORF">MCHLO_09187</name>
</gene>
<accession>A0ABQ0LNC1</accession>
<dbReference type="EMBL" id="DF847569">
    <property type="protein sequence ID" value="GAT52104.1"/>
    <property type="molecule type" value="Genomic_DNA"/>
</dbReference>
<organism evidence="1 2">
    <name type="scientific">Mycena chlorophos</name>
    <name type="common">Agaric fungus</name>
    <name type="synonym">Agaricus chlorophos</name>
    <dbReference type="NCBI Taxonomy" id="658473"/>
    <lineage>
        <taxon>Eukaryota</taxon>
        <taxon>Fungi</taxon>
        <taxon>Dikarya</taxon>
        <taxon>Basidiomycota</taxon>
        <taxon>Agaricomycotina</taxon>
        <taxon>Agaricomycetes</taxon>
        <taxon>Agaricomycetidae</taxon>
        <taxon>Agaricales</taxon>
        <taxon>Marasmiineae</taxon>
        <taxon>Mycenaceae</taxon>
        <taxon>Mycena</taxon>
    </lineage>
</organism>
<proteinExistence type="predicted"/>
<keyword evidence="2" id="KW-1185">Reference proteome</keyword>
<name>A0ABQ0LNC1_MYCCL</name>
<sequence length="116" mass="12883">MPSIQGQHVVECSAAIPVQTHLTADSVEKKARTLSVLNPNLTNSRRDVDHLEIDGLPTESDKPHDCRSFLGPYAHWQTTLVFFFKLYPWSAAPSPAGPVVTAPARRELLPVAWMHD</sequence>